<sequence>MPAPDDWHGHLRFGAILVAMAEWVARQFKRVVAMGNVPAIETPERADEYQDECDAALKPLGTTTIVAPKLTPDTPVGMIHAFHLAGYRVLKLYLGITTGSKDGIIGLKRLYAHLEVMQDLDMQLDVHMESADLSVDMYMREVVCLLEIEQAVKDFPRLRIVIEHISRAETVDFIRKMHTQRRRVAATVTLHHFKHNRNDVMGGETDPHLICKPPIQGFRHQRAIQELVLVDQLPNVIHGSDFAPHEVEFKGSNKIRSGVFSLPVVVPEWTRIFLENGLGTEELSRFMWANGADFYQVPRNTEKLILVTEPWVVPMDIGGCRPYMAGEKIQWWPAAFV</sequence>
<dbReference type="Gene3D" id="3.20.20.140">
    <property type="entry name" value="Metal-dependent hydrolases"/>
    <property type="match status" value="1"/>
</dbReference>
<dbReference type="EMBL" id="MFEH01000001">
    <property type="protein sequence ID" value="OGE74390.1"/>
    <property type="molecule type" value="Genomic_DNA"/>
</dbReference>
<name>A0A1F5NAB1_9BACT</name>
<organism evidence="4 5">
    <name type="scientific">Candidatus Doudnabacteria bacterium RIFCSPHIGHO2_01_FULL_41_86</name>
    <dbReference type="NCBI Taxonomy" id="1817821"/>
    <lineage>
        <taxon>Bacteria</taxon>
        <taxon>Candidatus Doudnaibacteriota</taxon>
    </lineage>
</organism>
<comment type="caution">
    <text evidence="4">The sequence shown here is derived from an EMBL/GenBank/DDBJ whole genome shotgun (WGS) entry which is preliminary data.</text>
</comment>
<dbReference type="GO" id="GO:0005829">
    <property type="term" value="C:cytosol"/>
    <property type="evidence" value="ECO:0007669"/>
    <property type="project" value="TreeGrafter"/>
</dbReference>
<evidence type="ECO:0000256" key="2">
    <source>
        <dbReference type="ARBA" id="ARBA00012860"/>
    </source>
</evidence>
<feature type="domain" description="Amidohydrolase-related" evidence="3">
    <location>
        <begin position="41"/>
        <end position="244"/>
    </location>
</feature>
<dbReference type="GO" id="GO:0044205">
    <property type="term" value="P:'de novo' UMP biosynthetic process"/>
    <property type="evidence" value="ECO:0007669"/>
    <property type="project" value="UniProtKB-UniPathway"/>
</dbReference>
<dbReference type="STRING" id="1817821.A2717_02510"/>
<dbReference type="PIRSF" id="PIRSF001237">
    <property type="entry name" value="DHOdimr"/>
    <property type="match status" value="1"/>
</dbReference>
<evidence type="ECO:0000313" key="5">
    <source>
        <dbReference type="Proteomes" id="UP000177610"/>
    </source>
</evidence>
<dbReference type="EC" id="3.5.2.3" evidence="2"/>
<comment type="pathway">
    <text evidence="1">Pyrimidine metabolism; UMP biosynthesis via de novo pathway; (S)-dihydroorotate from bicarbonate: step 3/3.</text>
</comment>
<dbReference type="GO" id="GO:0006207">
    <property type="term" value="P:'de novo' pyrimidine nucleobase biosynthetic process"/>
    <property type="evidence" value="ECO:0007669"/>
    <property type="project" value="TreeGrafter"/>
</dbReference>
<dbReference type="PANTHER" id="PTHR43137:SF1">
    <property type="entry name" value="DIHYDROOROTASE"/>
    <property type="match status" value="1"/>
</dbReference>
<dbReference type="InterPro" id="IPR032466">
    <property type="entry name" value="Metal_Hydrolase"/>
</dbReference>
<evidence type="ECO:0000256" key="1">
    <source>
        <dbReference type="ARBA" id="ARBA00004880"/>
    </source>
</evidence>
<reference evidence="4 5" key="1">
    <citation type="journal article" date="2016" name="Nat. Commun.">
        <title>Thousands of microbial genomes shed light on interconnected biogeochemical processes in an aquifer system.</title>
        <authorList>
            <person name="Anantharaman K."/>
            <person name="Brown C.T."/>
            <person name="Hug L.A."/>
            <person name="Sharon I."/>
            <person name="Castelle C.J."/>
            <person name="Probst A.J."/>
            <person name="Thomas B.C."/>
            <person name="Singh A."/>
            <person name="Wilkins M.J."/>
            <person name="Karaoz U."/>
            <person name="Brodie E.L."/>
            <person name="Williams K.H."/>
            <person name="Hubbard S.S."/>
            <person name="Banfield J.F."/>
        </authorList>
    </citation>
    <scope>NUCLEOTIDE SEQUENCE [LARGE SCALE GENOMIC DNA]</scope>
</reference>
<evidence type="ECO:0000313" key="4">
    <source>
        <dbReference type="EMBL" id="OGE74390.1"/>
    </source>
</evidence>
<dbReference type="GO" id="GO:0004151">
    <property type="term" value="F:dihydroorotase activity"/>
    <property type="evidence" value="ECO:0007669"/>
    <property type="project" value="UniProtKB-EC"/>
</dbReference>
<accession>A0A1F5NAB1</accession>
<dbReference type="InterPro" id="IPR004721">
    <property type="entry name" value="DHOdimr"/>
</dbReference>
<dbReference type="AlphaFoldDB" id="A0A1F5NAB1"/>
<evidence type="ECO:0000259" key="3">
    <source>
        <dbReference type="Pfam" id="PF04909"/>
    </source>
</evidence>
<dbReference type="UniPathway" id="UPA00070">
    <property type="reaction ID" value="UER00117"/>
</dbReference>
<dbReference type="Pfam" id="PF04909">
    <property type="entry name" value="Amidohydro_2"/>
    <property type="match status" value="1"/>
</dbReference>
<proteinExistence type="predicted"/>
<gene>
    <name evidence="4" type="ORF">A2717_02510</name>
</gene>
<dbReference type="PANTHER" id="PTHR43137">
    <property type="entry name" value="DIHYDROOROTASE"/>
    <property type="match status" value="1"/>
</dbReference>
<protein>
    <recommendedName>
        <fullName evidence="2">dihydroorotase</fullName>
        <ecNumber evidence="2">3.5.2.3</ecNumber>
    </recommendedName>
</protein>
<dbReference type="InterPro" id="IPR006680">
    <property type="entry name" value="Amidohydro-rel"/>
</dbReference>
<dbReference type="SUPFAM" id="SSF51556">
    <property type="entry name" value="Metallo-dependent hydrolases"/>
    <property type="match status" value="1"/>
</dbReference>
<dbReference type="Proteomes" id="UP000177610">
    <property type="component" value="Unassembled WGS sequence"/>
</dbReference>